<evidence type="ECO:0000313" key="2">
    <source>
        <dbReference type="Proteomes" id="UP000070121"/>
    </source>
</evidence>
<sequence>MIRKFRDTTQSWLPKPFLEHIDQSPSPLKMPRDNICQKTAPVTRQTESSVATTLNSLTSPGEPRHPSRLVLGRHKPELLQHFNASPLFDVGSYVLFQDVMSMFPQRFCFPVPAYDSTCVKDQVKGLSGQWYAR</sequence>
<comment type="caution">
    <text evidence="1">The sequence shown here is derived from an EMBL/GenBank/DDBJ whole genome shotgun (WGS) entry which is preliminary data.</text>
</comment>
<name>A0A135V8N7_9PEZI</name>
<dbReference type="AlphaFoldDB" id="A0A135V8N7"/>
<reference evidence="1 2" key="1">
    <citation type="submission" date="2014-02" db="EMBL/GenBank/DDBJ databases">
        <title>The genome sequence of Colletotrichum salicis CBS 607.94.</title>
        <authorList>
            <person name="Baroncelli R."/>
            <person name="Thon M.R."/>
        </authorList>
    </citation>
    <scope>NUCLEOTIDE SEQUENCE [LARGE SCALE GENOMIC DNA]</scope>
    <source>
        <strain evidence="1 2">CBS 607.94</strain>
    </source>
</reference>
<evidence type="ECO:0000313" key="1">
    <source>
        <dbReference type="EMBL" id="KXH69084.1"/>
    </source>
</evidence>
<keyword evidence="2" id="KW-1185">Reference proteome</keyword>
<dbReference type="EMBL" id="JFFI01000164">
    <property type="protein sequence ID" value="KXH69084.1"/>
    <property type="molecule type" value="Genomic_DNA"/>
</dbReference>
<accession>A0A135V8N7</accession>
<protein>
    <submittedName>
        <fullName evidence="1">Uncharacterized protein</fullName>
    </submittedName>
</protein>
<dbReference type="Proteomes" id="UP000070121">
    <property type="component" value="Unassembled WGS sequence"/>
</dbReference>
<organism evidence="1 2">
    <name type="scientific">Colletotrichum salicis</name>
    <dbReference type="NCBI Taxonomy" id="1209931"/>
    <lineage>
        <taxon>Eukaryota</taxon>
        <taxon>Fungi</taxon>
        <taxon>Dikarya</taxon>
        <taxon>Ascomycota</taxon>
        <taxon>Pezizomycotina</taxon>
        <taxon>Sordariomycetes</taxon>
        <taxon>Hypocreomycetidae</taxon>
        <taxon>Glomerellales</taxon>
        <taxon>Glomerellaceae</taxon>
        <taxon>Colletotrichum</taxon>
        <taxon>Colletotrichum acutatum species complex</taxon>
    </lineage>
</organism>
<proteinExistence type="predicted"/>
<gene>
    <name evidence="1" type="ORF">CSAL01_01446</name>
</gene>